<evidence type="ECO:0000313" key="7">
    <source>
        <dbReference type="WBParaSite" id="EVEC_0001200901-mRNA-1"/>
    </source>
</evidence>
<dbReference type="Pfam" id="PF00106">
    <property type="entry name" value="adh_short"/>
    <property type="match status" value="1"/>
</dbReference>
<evidence type="ECO:0000256" key="2">
    <source>
        <dbReference type="ARBA" id="ARBA00022857"/>
    </source>
</evidence>
<reference evidence="5 6" key="2">
    <citation type="submission" date="2018-10" db="EMBL/GenBank/DDBJ databases">
        <authorList>
            <consortium name="Pathogen Informatics"/>
        </authorList>
    </citation>
    <scope>NUCLEOTIDE SEQUENCE [LARGE SCALE GENOMIC DNA]</scope>
</reference>
<keyword evidence="6" id="KW-1185">Reference proteome</keyword>
<dbReference type="InterPro" id="IPR002347">
    <property type="entry name" value="SDR_fam"/>
</dbReference>
<dbReference type="Gene3D" id="3.40.50.720">
    <property type="entry name" value="NAD(P)-binding Rossmann-like Domain"/>
    <property type="match status" value="1"/>
</dbReference>
<dbReference type="SUPFAM" id="SSF51735">
    <property type="entry name" value="NAD(P)-binding Rossmann-fold domains"/>
    <property type="match status" value="1"/>
</dbReference>
<dbReference type="WBParaSite" id="EVEC_0001200901-mRNA-1">
    <property type="protein sequence ID" value="EVEC_0001200901-mRNA-1"/>
    <property type="gene ID" value="EVEC_0001200901"/>
</dbReference>
<proteinExistence type="inferred from homology"/>
<dbReference type="OrthoDB" id="5873404at2759"/>
<accession>A0A0N4VM58</accession>
<dbReference type="PRINTS" id="PR00081">
    <property type="entry name" value="GDHRDH"/>
</dbReference>
<gene>
    <name evidence="5" type="ORF">EVEC_LOCUS11254</name>
</gene>
<evidence type="ECO:0000313" key="6">
    <source>
        <dbReference type="Proteomes" id="UP000274131"/>
    </source>
</evidence>
<keyword evidence="3" id="KW-0496">Mitochondrion</keyword>
<comment type="similarity">
    <text evidence="4">Belongs to the short-chain dehydrogenases/reductases (SDR) family. 17-beta-HSD 3 subfamily.</text>
</comment>
<comment type="subcellular location">
    <subcellularLocation>
        <location evidence="1">Mitochondrion</location>
    </subcellularLocation>
</comment>
<keyword evidence="2" id="KW-0521">NADP</keyword>
<dbReference type="PANTHER" id="PTHR44889">
    <property type="entry name" value="INACTIVE HYDROXYSTEROID DEHYDROGENASE-LIKE PROTEIN 1"/>
    <property type="match status" value="1"/>
</dbReference>
<organism evidence="7">
    <name type="scientific">Enterobius vermicularis</name>
    <name type="common">Human pinworm</name>
    <dbReference type="NCBI Taxonomy" id="51028"/>
    <lineage>
        <taxon>Eukaryota</taxon>
        <taxon>Metazoa</taxon>
        <taxon>Ecdysozoa</taxon>
        <taxon>Nematoda</taxon>
        <taxon>Chromadorea</taxon>
        <taxon>Rhabditida</taxon>
        <taxon>Spirurina</taxon>
        <taxon>Oxyuridomorpha</taxon>
        <taxon>Oxyuroidea</taxon>
        <taxon>Oxyuridae</taxon>
        <taxon>Enterobius</taxon>
    </lineage>
</organism>
<evidence type="ECO:0000313" key="5">
    <source>
        <dbReference type="EMBL" id="VDD96503.1"/>
    </source>
</evidence>
<dbReference type="AlphaFoldDB" id="A0A0N4VM58"/>
<dbReference type="EMBL" id="UXUI01011775">
    <property type="protein sequence ID" value="VDD96503.1"/>
    <property type="molecule type" value="Genomic_DNA"/>
</dbReference>
<dbReference type="STRING" id="51028.A0A0N4VM58"/>
<dbReference type="PANTHER" id="PTHR44889:SF1">
    <property type="entry name" value="INACTIVE HYDROXYSTEROID DEHYDROGENASE-LIKE PROTEIN 1"/>
    <property type="match status" value="1"/>
</dbReference>
<dbReference type="GO" id="GO:0005739">
    <property type="term" value="C:mitochondrion"/>
    <property type="evidence" value="ECO:0007669"/>
    <property type="project" value="UniProtKB-SubCell"/>
</dbReference>
<dbReference type="Proteomes" id="UP000274131">
    <property type="component" value="Unassembled WGS sequence"/>
</dbReference>
<dbReference type="InterPro" id="IPR052149">
    <property type="entry name" value="17-beta-HSD3-like"/>
</dbReference>
<evidence type="ECO:0000256" key="4">
    <source>
        <dbReference type="ARBA" id="ARBA00038261"/>
    </source>
</evidence>
<evidence type="ECO:0000256" key="1">
    <source>
        <dbReference type="ARBA" id="ARBA00004173"/>
    </source>
</evidence>
<reference evidence="7" key="1">
    <citation type="submission" date="2017-02" db="UniProtKB">
        <authorList>
            <consortium name="WormBaseParasite"/>
        </authorList>
    </citation>
    <scope>IDENTIFICATION</scope>
</reference>
<protein>
    <submittedName>
        <fullName evidence="7">Corticosteroid 11-beta-dehydrogenase</fullName>
    </submittedName>
</protein>
<name>A0A0N4VM58_ENTVE</name>
<dbReference type="InterPro" id="IPR036291">
    <property type="entry name" value="NAD(P)-bd_dom_sf"/>
</dbReference>
<sequence length="163" mass="18438">MVLGPMNKNGGGQIVCVSSCLGLRPTKKLAAYSSTKSFLTFISYCIDREYKNINVQILIPAVVATSMTYYNSKETMSARGLFERIFVISPAKLAREAIRTIGLTKFTTGSFVHEMQLLVQYLPVLLQEFILELITDREDRRVLKLLEDEKERHKDSKIRSVAA</sequence>
<evidence type="ECO:0000256" key="3">
    <source>
        <dbReference type="ARBA" id="ARBA00023128"/>
    </source>
</evidence>